<evidence type="ECO:0000313" key="3">
    <source>
        <dbReference type="Proteomes" id="UP000186601"/>
    </source>
</evidence>
<reference evidence="2 3" key="1">
    <citation type="submission" date="2018-02" db="EMBL/GenBank/DDBJ databases">
        <title>Genome sequence of the basidiomycete white-rot fungus Phlebia centrifuga.</title>
        <authorList>
            <person name="Granchi Z."/>
            <person name="Peng M."/>
            <person name="de Vries R.P."/>
            <person name="Hilden K."/>
            <person name="Makela M.R."/>
            <person name="Grigoriev I."/>
            <person name="Riley R."/>
        </authorList>
    </citation>
    <scope>NUCLEOTIDE SEQUENCE [LARGE SCALE GENOMIC DNA]</scope>
    <source>
        <strain evidence="2 3">FBCC195</strain>
    </source>
</reference>
<evidence type="ECO:0000256" key="1">
    <source>
        <dbReference type="SAM" id="MobiDB-lite"/>
    </source>
</evidence>
<accession>A0A2R6NKW7</accession>
<feature type="compositionally biased region" description="Basic residues" evidence="1">
    <location>
        <begin position="45"/>
        <end position="57"/>
    </location>
</feature>
<dbReference type="OrthoDB" id="9972196at2759"/>
<organism evidence="2 3">
    <name type="scientific">Hermanssonia centrifuga</name>
    <dbReference type="NCBI Taxonomy" id="98765"/>
    <lineage>
        <taxon>Eukaryota</taxon>
        <taxon>Fungi</taxon>
        <taxon>Dikarya</taxon>
        <taxon>Basidiomycota</taxon>
        <taxon>Agaricomycotina</taxon>
        <taxon>Agaricomycetes</taxon>
        <taxon>Polyporales</taxon>
        <taxon>Meruliaceae</taxon>
        <taxon>Hermanssonia</taxon>
    </lineage>
</organism>
<keyword evidence="3" id="KW-1185">Reference proteome</keyword>
<feature type="compositionally biased region" description="Basic and acidic residues" evidence="1">
    <location>
        <begin position="8"/>
        <end position="27"/>
    </location>
</feature>
<name>A0A2R6NKW7_9APHY</name>
<protein>
    <submittedName>
        <fullName evidence="2">Uncharacterized protein</fullName>
    </submittedName>
</protein>
<sequence>MVIGRFKPWNDRYRTKNKGDPGRKEHELPNLWGARRYFYVASQRKHNAKHKDRHRPHDRSENCLSKSQCNCSRDDAYTDDSSPSFPPKFVIKPPKGWDVRRRDSRVNGADIYVARVVKNGMGDARPCWRCIEWCRWAGIKRVFHWNGQEGKFEVVKVNDADCEPYETPADTRRFAGQVRCFSPSRNPFRSPKSATSLSRSTFPPFYFMLDHVCL</sequence>
<gene>
    <name evidence="2" type="ORF">PHLCEN_2v11134</name>
</gene>
<feature type="region of interest" description="Disordered" evidence="1">
    <location>
        <begin position="1"/>
        <end position="27"/>
    </location>
</feature>
<evidence type="ECO:0000313" key="2">
    <source>
        <dbReference type="EMBL" id="PSR73030.1"/>
    </source>
</evidence>
<proteinExistence type="predicted"/>
<comment type="caution">
    <text evidence="2">The sequence shown here is derived from an EMBL/GenBank/DDBJ whole genome shotgun (WGS) entry which is preliminary data.</text>
</comment>
<dbReference type="EMBL" id="MLYV02001119">
    <property type="protein sequence ID" value="PSR73030.1"/>
    <property type="molecule type" value="Genomic_DNA"/>
</dbReference>
<dbReference type="Proteomes" id="UP000186601">
    <property type="component" value="Unassembled WGS sequence"/>
</dbReference>
<feature type="region of interest" description="Disordered" evidence="1">
    <location>
        <begin position="45"/>
        <end position="66"/>
    </location>
</feature>
<dbReference type="AlphaFoldDB" id="A0A2R6NKW7"/>